<dbReference type="RefSeq" id="WP_161037313.1">
    <property type="nucleotide sequence ID" value="NZ_WWCM01000001.1"/>
</dbReference>
<gene>
    <name evidence="6" type="ORF">GTP27_00920</name>
</gene>
<evidence type="ECO:0000313" key="7">
    <source>
        <dbReference type="Proteomes" id="UP000478090"/>
    </source>
</evidence>
<organism evidence="6 7">
    <name type="scientific">Duganella qianjiadongensis</name>
    <dbReference type="NCBI Taxonomy" id="2692176"/>
    <lineage>
        <taxon>Bacteria</taxon>
        <taxon>Pseudomonadati</taxon>
        <taxon>Pseudomonadota</taxon>
        <taxon>Betaproteobacteria</taxon>
        <taxon>Burkholderiales</taxon>
        <taxon>Oxalobacteraceae</taxon>
        <taxon>Telluria group</taxon>
        <taxon>Duganella</taxon>
    </lineage>
</organism>
<feature type="domain" description="HTH lacI-type" evidence="5">
    <location>
        <begin position="8"/>
        <end position="62"/>
    </location>
</feature>
<dbReference type="Pfam" id="PF00356">
    <property type="entry name" value="LacI"/>
    <property type="match status" value="1"/>
</dbReference>
<dbReference type="CDD" id="cd06267">
    <property type="entry name" value="PBP1_LacI_sugar_binding-like"/>
    <property type="match status" value="1"/>
</dbReference>
<comment type="caution">
    <text evidence="6">The sequence shown here is derived from an EMBL/GenBank/DDBJ whole genome shotgun (WGS) entry which is preliminary data.</text>
</comment>
<dbReference type="EMBL" id="WWCM01000001">
    <property type="protein sequence ID" value="MYM37887.1"/>
    <property type="molecule type" value="Genomic_DNA"/>
</dbReference>
<dbReference type="Pfam" id="PF13377">
    <property type="entry name" value="Peripla_BP_3"/>
    <property type="match status" value="1"/>
</dbReference>
<evidence type="ECO:0000259" key="5">
    <source>
        <dbReference type="PROSITE" id="PS50932"/>
    </source>
</evidence>
<dbReference type="Proteomes" id="UP000478090">
    <property type="component" value="Unassembled WGS sequence"/>
</dbReference>
<keyword evidence="3" id="KW-0804">Transcription</keyword>
<proteinExistence type="predicted"/>
<accession>A0ABW9VFK9</accession>
<evidence type="ECO:0000256" key="2">
    <source>
        <dbReference type="ARBA" id="ARBA00023125"/>
    </source>
</evidence>
<dbReference type="PANTHER" id="PTHR30146:SF109">
    <property type="entry name" value="HTH-TYPE TRANSCRIPTIONAL REGULATOR GALS"/>
    <property type="match status" value="1"/>
</dbReference>
<keyword evidence="1" id="KW-0805">Transcription regulation</keyword>
<protein>
    <submittedName>
        <fullName evidence="6">Substrate-binding domain-containing protein</fullName>
    </submittedName>
</protein>
<evidence type="ECO:0000256" key="1">
    <source>
        <dbReference type="ARBA" id="ARBA00023015"/>
    </source>
</evidence>
<reference evidence="6 7" key="1">
    <citation type="submission" date="2019-12" db="EMBL/GenBank/DDBJ databases">
        <title>Novel species isolated from a subtropical stream in China.</title>
        <authorList>
            <person name="Lu H."/>
        </authorList>
    </citation>
    <scope>NUCLEOTIDE SEQUENCE [LARGE SCALE GENOMIC DNA]</scope>
    <source>
        <strain evidence="6 7">CY13W</strain>
    </source>
</reference>
<feature type="region of interest" description="Disordered" evidence="4">
    <location>
        <begin position="329"/>
        <end position="359"/>
    </location>
</feature>
<keyword evidence="7" id="KW-1185">Reference proteome</keyword>
<dbReference type="InterPro" id="IPR046335">
    <property type="entry name" value="LacI/GalR-like_sensor"/>
</dbReference>
<sequence length="359" mass="38409">MANKKASVTLVDVAREAGVSVMTASRALSGEGYASEETRSKVQAAAKQLGYAPNALARMMKGGKTNVIGIVVNDLSSQVVNAFVTALSVEVRKVEMDMFIYSTMGTLGEGRGAAVSQMLHGLWDGLIYVLPCMTDDFLKSLENASSPVLLLNYFRHETPLPVVRGDNYNGAQDAVSHLIELGHRRIAFVGGTAFTGQSDLRERGYLAALADAGIAADPSLIYQGNFQELSGLEAGRHLLALEQPPTAIFAASDTMALGCMNAIRERGLAIPQDISVVGFDDIPAASLAQPPLTTLRHPFQAMAQAAVQELLRRIRSEPGRRQRVEFPSEFVIRESTGPAPRTAAATPRKRAAARKADSA</sequence>
<dbReference type="SMART" id="SM00354">
    <property type="entry name" value="HTH_LACI"/>
    <property type="match status" value="1"/>
</dbReference>
<dbReference type="Gene3D" id="1.10.260.40">
    <property type="entry name" value="lambda repressor-like DNA-binding domains"/>
    <property type="match status" value="1"/>
</dbReference>
<evidence type="ECO:0000256" key="4">
    <source>
        <dbReference type="SAM" id="MobiDB-lite"/>
    </source>
</evidence>
<evidence type="ECO:0000256" key="3">
    <source>
        <dbReference type="ARBA" id="ARBA00023163"/>
    </source>
</evidence>
<dbReference type="PROSITE" id="PS50932">
    <property type="entry name" value="HTH_LACI_2"/>
    <property type="match status" value="1"/>
</dbReference>
<dbReference type="CDD" id="cd01392">
    <property type="entry name" value="HTH_LacI"/>
    <property type="match status" value="1"/>
</dbReference>
<name>A0ABW9VFK9_9BURK</name>
<dbReference type="InterPro" id="IPR028082">
    <property type="entry name" value="Peripla_BP_I"/>
</dbReference>
<dbReference type="InterPro" id="IPR000843">
    <property type="entry name" value="HTH_LacI"/>
</dbReference>
<dbReference type="PANTHER" id="PTHR30146">
    <property type="entry name" value="LACI-RELATED TRANSCRIPTIONAL REPRESSOR"/>
    <property type="match status" value="1"/>
</dbReference>
<dbReference type="SUPFAM" id="SSF53822">
    <property type="entry name" value="Periplasmic binding protein-like I"/>
    <property type="match status" value="1"/>
</dbReference>
<dbReference type="InterPro" id="IPR010982">
    <property type="entry name" value="Lambda_DNA-bd_dom_sf"/>
</dbReference>
<dbReference type="SUPFAM" id="SSF47413">
    <property type="entry name" value="lambda repressor-like DNA-binding domains"/>
    <property type="match status" value="1"/>
</dbReference>
<dbReference type="Gene3D" id="3.40.50.2300">
    <property type="match status" value="2"/>
</dbReference>
<dbReference type="PROSITE" id="PS00356">
    <property type="entry name" value="HTH_LACI_1"/>
    <property type="match status" value="1"/>
</dbReference>
<evidence type="ECO:0000313" key="6">
    <source>
        <dbReference type="EMBL" id="MYM37887.1"/>
    </source>
</evidence>
<keyword evidence="2" id="KW-0238">DNA-binding</keyword>